<gene>
    <name evidence="3" type="ORF">ACA1_054180</name>
</gene>
<evidence type="ECO:0000256" key="1">
    <source>
        <dbReference type="SAM" id="MobiDB-lite"/>
    </source>
</evidence>
<dbReference type="STRING" id="1257118.L8H7H9"/>
<dbReference type="EMBL" id="KB007909">
    <property type="protein sequence ID" value="ELR20673.1"/>
    <property type="molecule type" value="Genomic_DNA"/>
</dbReference>
<dbReference type="Proteomes" id="UP000011083">
    <property type="component" value="Unassembled WGS sequence"/>
</dbReference>
<feature type="compositionally biased region" description="Basic and acidic residues" evidence="1">
    <location>
        <begin position="177"/>
        <end position="187"/>
    </location>
</feature>
<accession>L8H7H9</accession>
<proteinExistence type="predicted"/>
<feature type="region of interest" description="Disordered" evidence="1">
    <location>
        <begin position="157"/>
        <end position="187"/>
    </location>
</feature>
<dbReference type="PANTHER" id="PTHR31230:SF1">
    <property type="entry name" value="MYELOID-DERIVED GROWTH FACTOR"/>
    <property type="match status" value="1"/>
</dbReference>
<dbReference type="OrthoDB" id="10061830at2759"/>
<feature type="chain" id="PRO_5003990982" description="Myeloid-derived growth factor" evidence="2">
    <location>
        <begin position="22"/>
        <end position="187"/>
    </location>
</feature>
<evidence type="ECO:0000313" key="3">
    <source>
        <dbReference type="EMBL" id="ELR20673.1"/>
    </source>
</evidence>
<dbReference type="VEuPathDB" id="AmoebaDB:ACA1_054180"/>
<dbReference type="GO" id="GO:0005615">
    <property type="term" value="C:extracellular space"/>
    <property type="evidence" value="ECO:0007669"/>
    <property type="project" value="TreeGrafter"/>
</dbReference>
<sequence>MKLFAVLATLALAAMVGLAIAGEDGVVEEDFHLRPGVEEQHVRIVSEEAGVACTFTYKCSGGTGENWKVRIAPVEANTYVCTVGRPNPPSYLLMSQFLLALEPAGTGASVKLTSADLHGGGKMVPSGQYVVDAELAQVRPSESWGGSLEQLTAVVEVTKKPAEKKKKKGGNKKKATTKKDNTHREEL</sequence>
<organism evidence="3 4">
    <name type="scientific">Acanthamoeba castellanii (strain ATCC 30010 / Neff)</name>
    <dbReference type="NCBI Taxonomy" id="1257118"/>
    <lineage>
        <taxon>Eukaryota</taxon>
        <taxon>Amoebozoa</taxon>
        <taxon>Discosea</taxon>
        <taxon>Longamoebia</taxon>
        <taxon>Centramoebida</taxon>
        <taxon>Acanthamoebidae</taxon>
        <taxon>Acanthamoeba</taxon>
    </lineage>
</organism>
<dbReference type="InterPro" id="IPR018887">
    <property type="entry name" value="MYDGF"/>
</dbReference>
<keyword evidence="4" id="KW-1185">Reference proteome</keyword>
<dbReference type="GeneID" id="14921542"/>
<dbReference type="PANTHER" id="PTHR31230">
    <property type="entry name" value="MYELOID-DERIVED GROWTH FACTOR MYDGF"/>
    <property type="match status" value="1"/>
</dbReference>
<name>L8H7H9_ACACF</name>
<keyword evidence="2" id="KW-0732">Signal</keyword>
<dbReference type="Pfam" id="PF10572">
    <property type="entry name" value="UPF0556"/>
    <property type="match status" value="1"/>
</dbReference>
<dbReference type="KEGG" id="acan:ACA1_054180"/>
<dbReference type="RefSeq" id="XP_004344076.1">
    <property type="nucleotide sequence ID" value="XM_004344026.1"/>
</dbReference>
<dbReference type="AlphaFoldDB" id="L8H7H9"/>
<evidence type="ECO:0000256" key="2">
    <source>
        <dbReference type="SAM" id="SignalP"/>
    </source>
</evidence>
<feature type="compositionally biased region" description="Basic residues" evidence="1">
    <location>
        <begin position="162"/>
        <end position="176"/>
    </location>
</feature>
<protein>
    <recommendedName>
        <fullName evidence="5">Myeloid-derived growth factor</fullName>
    </recommendedName>
</protein>
<reference evidence="3 4" key="1">
    <citation type="journal article" date="2013" name="Genome Biol.">
        <title>Genome of Acanthamoeba castellanii highlights extensive lateral gene transfer and early evolution of tyrosine kinase signaling.</title>
        <authorList>
            <person name="Clarke M."/>
            <person name="Lohan A.J."/>
            <person name="Liu B."/>
            <person name="Lagkouvardos I."/>
            <person name="Roy S."/>
            <person name="Zafar N."/>
            <person name="Bertelli C."/>
            <person name="Schilde C."/>
            <person name="Kianianmomeni A."/>
            <person name="Burglin T.R."/>
            <person name="Frech C."/>
            <person name="Turcotte B."/>
            <person name="Kopec K.O."/>
            <person name="Synnott J.M."/>
            <person name="Choo C."/>
            <person name="Paponov I."/>
            <person name="Finkler A."/>
            <person name="Soon Heng Tan C."/>
            <person name="Hutchins A.P."/>
            <person name="Weinmeier T."/>
            <person name="Rattei T."/>
            <person name="Chu J.S."/>
            <person name="Gimenez G."/>
            <person name="Irimia M."/>
            <person name="Rigden D.J."/>
            <person name="Fitzpatrick D.A."/>
            <person name="Lorenzo-Morales J."/>
            <person name="Bateman A."/>
            <person name="Chiu C.H."/>
            <person name="Tang P."/>
            <person name="Hegemann P."/>
            <person name="Fromm H."/>
            <person name="Raoult D."/>
            <person name="Greub G."/>
            <person name="Miranda-Saavedra D."/>
            <person name="Chen N."/>
            <person name="Nash P."/>
            <person name="Ginger M.L."/>
            <person name="Horn M."/>
            <person name="Schaap P."/>
            <person name="Caler L."/>
            <person name="Loftus B."/>
        </authorList>
    </citation>
    <scope>NUCLEOTIDE SEQUENCE [LARGE SCALE GENOMIC DNA]</scope>
    <source>
        <strain evidence="3 4">Neff</strain>
    </source>
</reference>
<evidence type="ECO:0008006" key="5">
    <source>
        <dbReference type="Google" id="ProtNLM"/>
    </source>
</evidence>
<feature type="signal peptide" evidence="2">
    <location>
        <begin position="1"/>
        <end position="21"/>
    </location>
</feature>
<evidence type="ECO:0000313" key="4">
    <source>
        <dbReference type="Proteomes" id="UP000011083"/>
    </source>
</evidence>